<dbReference type="AlphaFoldDB" id="A0AAN9YU95"/>
<organism evidence="8 9">
    <name type="scientific">Gryllus longicercus</name>
    <dbReference type="NCBI Taxonomy" id="2509291"/>
    <lineage>
        <taxon>Eukaryota</taxon>
        <taxon>Metazoa</taxon>
        <taxon>Ecdysozoa</taxon>
        <taxon>Arthropoda</taxon>
        <taxon>Hexapoda</taxon>
        <taxon>Insecta</taxon>
        <taxon>Pterygota</taxon>
        <taxon>Neoptera</taxon>
        <taxon>Polyneoptera</taxon>
        <taxon>Orthoptera</taxon>
        <taxon>Ensifera</taxon>
        <taxon>Gryllidea</taxon>
        <taxon>Grylloidea</taxon>
        <taxon>Gryllidae</taxon>
        <taxon>Gryllinae</taxon>
        <taxon>Gryllus</taxon>
    </lineage>
</organism>
<evidence type="ECO:0000256" key="1">
    <source>
        <dbReference type="ARBA" id="ARBA00022723"/>
    </source>
</evidence>
<dbReference type="PANTHER" id="PTHR46927">
    <property type="entry name" value="AGAP005574-PA"/>
    <property type="match status" value="1"/>
</dbReference>
<proteinExistence type="predicted"/>
<evidence type="ECO:0000313" key="9">
    <source>
        <dbReference type="Proteomes" id="UP001378592"/>
    </source>
</evidence>
<keyword evidence="2 5" id="KW-0863">Zinc-finger</keyword>
<dbReference type="InterPro" id="IPR052224">
    <property type="entry name" value="THAP_domain_protein"/>
</dbReference>
<feature type="compositionally biased region" description="Basic residues" evidence="6">
    <location>
        <begin position="97"/>
        <end position="106"/>
    </location>
</feature>
<dbReference type="PANTHER" id="PTHR46927:SF3">
    <property type="entry name" value="THAP-TYPE DOMAIN-CONTAINING PROTEIN"/>
    <property type="match status" value="1"/>
</dbReference>
<dbReference type="EMBL" id="JAZDUA010000730">
    <property type="protein sequence ID" value="KAK7789605.1"/>
    <property type="molecule type" value="Genomic_DNA"/>
</dbReference>
<dbReference type="GO" id="GO:0008270">
    <property type="term" value="F:zinc ion binding"/>
    <property type="evidence" value="ECO:0007669"/>
    <property type="project" value="UniProtKB-KW"/>
</dbReference>
<reference evidence="8 9" key="1">
    <citation type="submission" date="2024-03" db="EMBL/GenBank/DDBJ databases">
        <title>The genome assembly and annotation of the cricket Gryllus longicercus Weissman &amp; Gray.</title>
        <authorList>
            <person name="Szrajer S."/>
            <person name="Gray D."/>
            <person name="Ylla G."/>
        </authorList>
    </citation>
    <scope>NUCLEOTIDE SEQUENCE [LARGE SCALE GENOMIC DNA]</scope>
    <source>
        <strain evidence="8">DAG 2021-001</strain>
        <tissue evidence="8">Whole body minus gut</tissue>
    </source>
</reference>
<evidence type="ECO:0000313" key="8">
    <source>
        <dbReference type="EMBL" id="KAK7789605.1"/>
    </source>
</evidence>
<keyword evidence="9" id="KW-1185">Reference proteome</keyword>
<evidence type="ECO:0000256" key="2">
    <source>
        <dbReference type="ARBA" id="ARBA00022771"/>
    </source>
</evidence>
<evidence type="ECO:0000256" key="6">
    <source>
        <dbReference type="SAM" id="MobiDB-lite"/>
    </source>
</evidence>
<dbReference type="Pfam" id="PF05485">
    <property type="entry name" value="THAP"/>
    <property type="match status" value="1"/>
</dbReference>
<dbReference type="PROSITE" id="PS50950">
    <property type="entry name" value="ZF_THAP"/>
    <property type="match status" value="1"/>
</dbReference>
<keyword evidence="4 5" id="KW-0238">DNA-binding</keyword>
<protein>
    <recommendedName>
        <fullName evidence="7">THAP-type domain-containing protein</fullName>
    </recommendedName>
</protein>
<gene>
    <name evidence="8" type="ORF">R5R35_012666</name>
</gene>
<evidence type="ECO:0000256" key="5">
    <source>
        <dbReference type="PROSITE-ProRule" id="PRU00309"/>
    </source>
</evidence>
<sequence length="273" mass="30945">MPRSRRNCCIVNCHNTEENCAGTGIKFYSFPSRPYQQERRRRWIDAIQRMNSDGSPWVPSQHSRVCSEHFVGGTISSSERHPSYIPTVFAPSSLRGTQKKRKKQKRSSVNSFSDSERGGICAVNESVDLNTVNKSEGNDIVDMEDIDIDFDDIEEIEFTDIEDAASYAPEDIVDESSYTGYARRRQRNTSYVENAIRSESTILSKSVQVDLDINSSFFEFTCCFDNGNVGTQCSVVNQNNLIGDSEYDKAIIENRANYHLEEIISINRKVGVK</sequence>
<feature type="region of interest" description="Disordered" evidence="6">
    <location>
        <begin position="88"/>
        <end position="116"/>
    </location>
</feature>
<evidence type="ECO:0000256" key="4">
    <source>
        <dbReference type="ARBA" id="ARBA00023125"/>
    </source>
</evidence>
<evidence type="ECO:0000259" key="7">
    <source>
        <dbReference type="PROSITE" id="PS50950"/>
    </source>
</evidence>
<dbReference type="GO" id="GO:0003677">
    <property type="term" value="F:DNA binding"/>
    <property type="evidence" value="ECO:0007669"/>
    <property type="project" value="UniProtKB-UniRule"/>
</dbReference>
<dbReference type="InterPro" id="IPR006612">
    <property type="entry name" value="THAP_Znf"/>
</dbReference>
<accession>A0AAN9YU95</accession>
<dbReference type="SUPFAM" id="SSF57716">
    <property type="entry name" value="Glucocorticoid receptor-like (DNA-binding domain)"/>
    <property type="match status" value="1"/>
</dbReference>
<evidence type="ECO:0000256" key="3">
    <source>
        <dbReference type="ARBA" id="ARBA00022833"/>
    </source>
</evidence>
<keyword evidence="3" id="KW-0862">Zinc</keyword>
<name>A0AAN9YU95_9ORTH</name>
<dbReference type="SMART" id="SM00980">
    <property type="entry name" value="THAP"/>
    <property type="match status" value="1"/>
</dbReference>
<feature type="domain" description="THAP-type" evidence="7">
    <location>
        <begin position="1"/>
        <end position="89"/>
    </location>
</feature>
<comment type="caution">
    <text evidence="8">The sequence shown here is derived from an EMBL/GenBank/DDBJ whole genome shotgun (WGS) entry which is preliminary data.</text>
</comment>
<dbReference type="Proteomes" id="UP001378592">
    <property type="component" value="Unassembled WGS sequence"/>
</dbReference>
<keyword evidence="1" id="KW-0479">Metal-binding</keyword>